<feature type="modified residue" description="N6-(pyridoxal phosphate)lysine" evidence="8">
    <location>
        <position position="244"/>
    </location>
</feature>
<comment type="similarity">
    <text evidence="8">Belongs to the class-III pyridoxal-phosphate-dependent aminotransferase family. ArgD subfamily.</text>
</comment>
<dbReference type="PANTHER" id="PTHR11986">
    <property type="entry name" value="AMINOTRANSFERASE CLASS III"/>
    <property type="match status" value="1"/>
</dbReference>
<dbReference type="GO" id="GO:0005737">
    <property type="term" value="C:cytoplasm"/>
    <property type="evidence" value="ECO:0007669"/>
    <property type="project" value="UniProtKB-SubCell"/>
</dbReference>
<comment type="pathway">
    <text evidence="8">Amino-acid biosynthesis; L-arginine biosynthesis; N(2)-acetyl-L-ornithine from L-glutamate: step 4/4.</text>
</comment>
<dbReference type="HAMAP" id="MF_01107">
    <property type="entry name" value="ArgD_aminotrans_3"/>
    <property type="match status" value="1"/>
</dbReference>
<comment type="subunit">
    <text evidence="8">Homodimer.</text>
</comment>
<evidence type="ECO:0000256" key="1">
    <source>
        <dbReference type="ARBA" id="ARBA00004946"/>
    </source>
</evidence>
<comment type="catalytic activity">
    <reaction evidence="8">
        <text>N(2)-acetyl-L-ornithine + 2-oxoglutarate = N-acetyl-L-glutamate 5-semialdehyde + L-glutamate</text>
        <dbReference type="Rhea" id="RHEA:18049"/>
        <dbReference type="ChEBI" id="CHEBI:16810"/>
        <dbReference type="ChEBI" id="CHEBI:29123"/>
        <dbReference type="ChEBI" id="CHEBI:29985"/>
        <dbReference type="ChEBI" id="CHEBI:57805"/>
        <dbReference type="EC" id="2.6.1.11"/>
    </reaction>
</comment>
<comment type="pathway">
    <text evidence="1">Amine and polyamine biosynthesis; ectoine biosynthesis; L-ectoine from L-aspartate 4-semialdehyde: step 1/3.</text>
</comment>
<comment type="miscellaneous">
    <text evidence="8">May also have succinyldiaminopimelate aminotransferase activity, thus carrying out the corresponding step in lysine biosynthesis.</text>
</comment>
<dbReference type="PROSITE" id="PS00600">
    <property type="entry name" value="AA_TRANSFER_CLASS_3"/>
    <property type="match status" value="1"/>
</dbReference>
<feature type="binding site" evidence="8">
    <location>
        <position position="273"/>
    </location>
    <ligand>
        <name>pyridoxal 5'-phosphate</name>
        <dbReference type="ChEBI" id="CHEBI:597326"/>
    </ligand>
</feature>
<dbReference type="InterPro" id="IPR015421">
    <property type="entry name" value="PyrdxlP-dep_Trfase_major"/>
</dbReference>
<evidence type="ECO:0000256" key="2">
    <source>
        <dbReference type="ARBA" id="ARBA00022571"/>
    </source>
</evidence>
<accession>A0AA42LTF6</accession>
<evidence type="ECO:0000256" key="3">
    <source>
        <dbReference type="ARBA" id="ARBA00022576"/>
    </source>
</evidence>
<evidence type="ECO:0000256" key="4">
    <source>
        <dbReference type="ARBA" id="ARBA00022605"/>
    </source>
</evidence>
<dbReference type="Gene3D" id="3.90.1150.10">
    <property type="entry name" value="Aspartate Aminotransferase, domain 1"/>
    <property type="match status" value="1"/>
</dbReference>
<keyword evidence="8" id="KW-0963">Cytoplasm</keyword>
<name>A0AA42LTF6_9BURK</name>
<dbReference type="InterPro" id="IPR050103">
    <property type="entry name" value="Class-III_PLP-dep_AT"/>
</dbReference>
<dbReference type="InterPro" id="IPR015424">
    <property type="entry name" value="PyrdxlP-dep_Trfase"/>
</dbReference>
<dbReference type="NCBIfam" id="TIGR00707">
    <property type="entry name" value="argD"/>
    <property type="match status" value="1"/>
</dbReference>
<dbReference type="GO" id="GO:0030170">
    <property type="term" value="F:pyridoxal phosphate binding"/>
    <property type="evidence" value="ECO:0007669"/>
    <property type="project" value="InterPro"/>
</dbReference>
<comment type="subcellular location">
    <subcellularLocation>
        <location evidence="8">Cytoplasm</location>
    </subcellularLocation>
</comment>
<dbReference type="GO" id="GO:0045303">
    <property type="term" value="F:diaminobutyrate-2-oxoglutarate transaminase activity"/>
    <property type="evidence" value="ECO:0007669"/>
    <property type="project" value="UniProtKB-EC"/>
</dbReference>
<comment type="catalytic activity">
    <reaction evidence="7">
        <text>L-2,4-diaminobutanoate + 2-oxoglutarate = L-aspartate 4-semialdehyde + L-glutamate</text>
        <dbReference type="Rhea" id="RHEA:11160"/>
        <dbReference type="ChEBI" id="CHEBI:16810"/>
        <dbReference type="ChEBI" id="CHEBI:29985"/>
        <dbReference type="ChEBI" id="CHEBI:58761"/>
        <dbReference type="ChEBI" id="CHEBI:537519"/>
        <dbReference type="EC" id="2.6.1.76"/>
    </reaction>
</comment>
<dbReference type="FunFam" id="3.40.640.10:FF:000004">
    <property type="entry name" value="Acetylornithine aminotransferase"/>
    <property type="match status" value="1"/>
</dbReference>
<protein>
    <recommendedName>
        <fullName evidence="8">Acetylornithine aminotransferase</fullName>
        <shortName evidence="8">ACOAT</shortName>
        <ecNumber evidence="8">2.6.1.11</ecNumber>
    </recommendedName>
</protein>
<dbReference type="Proteomes" id="UP001161094">
    <property type="component" value="Unassembled WGS sequence"/>
</dbReference>
<keyword evidence="6 8" id="KW-0663">Pyridoxal phosphate</keyword>
<dbReference type="InterPro" id="IPR015422">
    <property type="entry name" value="PyrdxlP-dep_Trfase_small"/>
</dbReference>
<gene>
    <name evidence="8" type="primary">argD</name>
    <name evidence="9" type="ORF">N5D93_25840</name>
</gene>
<dbReference type="Pfam" id="PF00202">
    <property type="entry name" value="Aminotran_3"/>
    <property type="match status" value="1"/>
</dbReference>
<dbReference type="RefSeq" id="WP_279996953.1">
    <property type="nucleotide sequence ID" value="NZ_JAOCDZ010000023.1"/>
</dbReference>
<feature type="binding site" evidence="8">
    <location>
        <begin position="215"/>
        <end position="218"/>
    </location>
    <ligand>
        <name>pyridoxal 5'-phosphate</name>
        <dbReference type="ChEBI" id="CHEBI:597326"/>
    </ligand>
</feature>
<keyword evidence="4 8" id="KW-0028">Amino-acid biosynthesis</keyword>
<proteinExistence type="inferred from homology"/>
<comment type="caution">
    <text evidence="8">Lacks conserved residue(s) required for the propagation of feature annotation.</text>
</comment>
<dbReference type="EC" id="2.6.1.11" evidence="8"/>
<dbReference type="PIRSF" id="PIRSF000521">
    <property type="entry name" value="Transaminase_4ab_Lys_Orn"/>
    <property type="match status" value="1"/>
</dbReference>
<evidence type="ECO:0000256" key="6">
    <source>
        <dbReference type="ARBA" id="ARBA00022898"/>
    </source>
</evidence>
<dbReference type="GO" id="GO:0042802">
    <property type="term" value="F:identical protein binding"/>
    <property type="evidence" value="ECO:0007669"/>
    <property type="project" value="TreeGrafter"/>
</dbReference>
<keyword evidence="2 8" id="KW-0055">Arginine biosynthesis</keyword>
<keyword evidence="5 8" id="KW-0808">Transferase</keyword>
<dbReference type="InterPro" id="IPR049704">
    <property type="entry name" value="Aminotrans_3_PPA_site"/>
</dbReference>
<dbReference type="SUPFAM" id="SSF53383">
    <property type="entry name" value="PLP-dependent transferases"/>
    <property type="match status" value="1"/>
</dbReference>
<dbReference type="CDD" id="cd00610">
    <property type="entry name" value="OAT_like"/>
    <property type="match status" value="1"/>
</dbReference>
<evidence type="ECO:0000256" key="5">
    <source>
        <dbReference type="ARBA" id="ARBA00022679"/>
    </source>
</evidence>
<evidence type="ECO:0000256" key="8">
    <source>
        <dbReference type="HAMAP-Rule" id="MF_01107"/>
    </source>
</evidence>
<evidence type="ECO:0000313" key="10">
    <source>
        <dbReference type="Proteomes" id="UP001161094"/>
    </source>
</evidence>
<sequence>MTSPLANIYARLPVAFSHGQGVWLWDANGRKYLDALAGIGVSCLGHAHPKLVAAISEQAARVIHTSNIYDIPQQEALAARLTALSGMREVAFCNSGSEANEAAIKLARYYAYQQGNKHAHIITMDSSWHGRTLATLAATGSEKARKGFEPLPTGFIQVPYNDLAAVRAAGDAEQRTTAVLLEVLQGEGGIRPSDITYLQALRQLCTERGWLLMIDEVQSGIGRTGKWFAHQWADIKPDVMTLAKGLAGGVPIGAMLAAGPAAGVFTPGSHGTTFGGGPLVCAAGLAVLDTLESDKLLDNAHTVGSYLQDALAAALAGTAGVTEVRGRGLMLGIELARPCGVLALRALEAGLLINVTRDRVVRLLPPLILNKQEADQIVATLVPLIQQFLAENSSSLSRPGVEPGRAQ</sequence>
<feature type="binding site" evidence="8">
    <location>
        <position position="131"/>
    </location>
    <ligand>
        <name>N(2)-acetyl-L-ornithine</name>
        <dbReference type="ChEBI" id="CHEBI:57805"/>
    </ligand>
</feature>
<evidence type="ECO:0000256" key="7">
    <source>
        <dbReference type="ARBA" id="ARBA00049111"/>
    </source>
</evidence>
<keyword evidence="3 8" id="KW-0032">Aminotransferase</keyword>
<feature type="binding site" evidence="8">
    <location>
        <position position="272"/>
    </location>
    <ligand>
        <name>N(2)-acetyl-L-ornithine</name>
        <dbReference type="ChEBI" id="CHEBI:57805"/>
    </ligand>
</feature>
<dbReference type="InterPro" id="IPR004636">
    <property type="entry name" value="AcOrn/SuccOrn_fam"/>
</dbReference>
<evidence type="ECO:0000313" key="9">
    <source>
        <dbReference type="EMBL" id="MDH0739257.1"/>
    </source>
</evidence>
<dbReference type="PANTHER" id="PTHR11986:SF79">
    <property type="entry name" value="ACETYLORNITHINE AMINOTRANSFERASE, MITOCHONDRIAL"/>
    <property type="match status" value="1"/>
</dbReference>
<dbReference type="Gene3D" id="3.40.640.10">
    <property type="entry name" value="Type I PLP-dependent aspartate aminotransferase-like (Major domain)"/>
    <property type="match status" value="1"/>
</dbReference>
<reference evidence="9" key="1">
    <citation type="submission" date="2022-09" db="EMBL/GenBank/DDBJ databases">
        <title>Intensive care unit water sources are persistently colonized with multi-drug resistant bacteria and are the site of extensive horizontal gene transfer of antibiotic resistance genes.</title>
        <authorList>
            <person name="Diorio-Toth L."/>
        </authorList>
    </citation>
    <scope>NUCLEOTIDE SEQUENCE</scope>
    <source>
        <strain evidence="9">GD03843</strain>
    </source>
</reference>
<comment type="caution">
    <text evidence="9">The sequence shown here is derived from an EMBL/GenBank/DDBJ whole genome shotgun (WGS) entry which is preliminary data.</text>
</comment>
<dbReference type="GO" id="GO:0006526">
    <property type="term" value="P:L-arginine biosynthetic process"/>
    <property type="evidence" value="ECO:0007669"/>
    <property type="project" value="UniProtKB-UniRule"/>
</dbReference>
<dbReference type="GO" id="GO:0003992">
    <property type="term" value="F:N2-acetyl-L-ornithine:2-oxoglutarate 5-aminotransferase activity"/>
    <property type="evidence" value="ECO:0007669"/>
    <property type="project" value="UniProtKB-UniRule"/>
</dbReference>
<dbReference type="InterPro" id="IPR005814">
    <property type="entry name" value="Aminotrans_3"/>
</dbReference>
<dbReference type="EMBL" id="JAOCDZ010000023">
    <property type="protein sequence ID" value="MDH0739257.1"/>
    <property type="molecule type" value="Genomic_DNA"/>
</dbReference>
<comment type="cofactor">
    <cofactor evidence="8">
        <name>pyridoxal 5'-phosphate</name>
        <dbReference type="ChEBI" id="CHEBI:597326"/>
    </cofactor>
    <text evidence="8">Binds 1 pyridoxal phosphate per subunit.</text>
</comment>
<dbReference type="NCBIfam" id="NF002325">
    <property type="entry name" value="PRK01278.1"/>
    <property type="match status" value="1"/>
</dbReference>
<dbReference type="AlphaFoldDB" id="A0AA42LTF6"/>
<organism evidence="9 10">
    <name type="scientific">Achromobacter spanius</name>
    <dbReference type="NCBI Taxonomy" id="217203"/>
    <lineage>
        <taxon>Bacteria</taxon>
        <taxon>Pseudomonadati</taxon>
        <taxon>Pseudomonadota</taxon>
        <taxon>Betaproteobacteria</taxon>
        <taxon>Burkholderiales</taxon>
        <taxon>Alcaligenaceae</taxon>
        <taxon>Achromobacter</taxon>
    </lineage>
</organism>